<sequence length="103" mass="11634">MSAEETSAGDPTRINEQQQNASVGGVVTISIDVLRTTMREMIQEAMQDMNTQRNVWRQSGGNEGPEGIELFEEDPEYQAKLKQFQKWHPSTCRGTQDTKDADE</sequence>
<name>A0AAV5HH42_9ROSI</name>
<accession>A0AAV5HH42</accession>
<feature type="region of interest" description="Disordered" evidence="1">
    <location>
        <begin position="1"/>
        <end position="21"/>
    </location>
</feature>
<dbReference type="AlphaFoldDB" id="A0AAV5HH42"/>
<dbReference type="EMBL" id="BPVZ01000002">
    <property type="protein sequence ID" value="GKU88117.1"/>
    <property type="molecule type" value="Genomic_DNA"/>
</dbReference>
<proteinExistence type="predicted"/>
<reference evidence="2 3" key="1">
    <citation type="journal article" date="2021" name="Commun. Biol.">
        <title>The genome of Shorea leprosula (Dipterocarpaceae) highlights the ecological relevance of drought in aseasonal tropical rainforests.</title>
        <authorList>
            <person name="Ng K.K.S."/>
            <person name="Kobayashi M.J."/>
            <person name="Fawcett J.A."/>
            <person name="Hatakeyama M."/>
            <person name="Paape T."/>
            <person name="Ng C.H."/>
            <person name="Ang C.C."/>
            <person name="Tnah L.H."/>
            <person name="Lee C.T."/>
            <person name="Nishiyama T."/>
            <person name="Sese J."/>
            <person name="O'Brien M.J."/>
            <person name="Copetti D."/>
            <person name="Mohd Noor M.I."/>
            <person name="Ong R.C."/>
            <person name="Putra M."/>
            <person name="Sireger I.Z."/>
            <person name="Indrioko S."/>
            <person name="Kosugi Y."/>
            <person name="Izuno A."/>
            <person name="Isagi Y."/>
            <person name="Lee S.L."/>
            <person name="Shimizu K.K."/>
        </authorList>
    </citation>
    <scope>NUCLEOTIDE SEQUENCE [LARGE SCALE GENOMIC DNA]</scope>
    <source>
        <strain evidence="2">214</strain>
    </source>
</reference>
<protein>
    <submittedName>
        <fullName evidence="2">Uncharacterized protein</fullName>
    </submittedName>
</protein>
<evidence type="ECO:0000313" key="2">
    <source>
        <dbReference type="EMBL" id="GKU88117.1"/>
    </source>
</evidence>
<evidence type="ECO:0000313" key="3">
    <source>
        <dbReference type="Proteomes" id="UP001054252"/>
    </source>
</evidence>
<comment type="caution">
    <text evidence="2">The sequence shown here is derived from an EMBL/GenBank/DDBJ whole genome shotgun (WGS) entry which is preliminary data.</text>
</comment>
<dbReference type="Proteomes" id="UP001054252">
    <property type="component" value="Unassembled WGS sequence"/>
</dbReference>
<gene>
    <name evidence="2" type="ORF">SLEP1_g2418</name>
</gene>
<keyword evidence="3" id="KW-1185">Reference proteome</keyword>
<evidence type="ECO:0000256" key="1">
    <source>
        <dbReference type="SAM" id="MobiDB-lite"/>
    </source>
</evidence>
<organism evidence="2 3">
    <name type="scientific">Rubroshorea leprosula</name>
    <dbReference type="NCBI Taxonomy" id="152421"/>
    <lineage>
        <taxon>Eukaryota</taxon>
        <taxon>Viridiplantae</taxon>
        <taxon>Streptophyta</taxon>
        <taxon>Embryophyta</taxon>
        <taxon>Tracheophyta</taxon>
        <taxon>Spermatophyta</taxon>
        <taxon>Magnoliopsida</taxon>
        <taxon>eudicotyledons</taxon>
        <taxon>Gunneridae</taxon>
        <taxon>Pentapetalae</taxon>
        <taxon>rosids</taxon>
        <taxon>malvids</taxon>
        <taxon>Malvales</taxon>
        <taxon>Dipterocarpaceae</taxon>
        <taxon>Rubroshorea</taxon>
    </lineage>
</organism>